<dbReference type="Pfam" id="PF01465">
    <property type="entry name" value="GRIP"/>
    <property type="match status" value="1"/>
</dbReference>
<feature type="region of interest" description="Disordered" evidence="3">
    <location>
        <begin position="1"/>
        <end position="47"/>
    </location>
</feature>
<feature type="region of interest" description="Disordered" evidence="3">
    <location>
        <begin position="407"/>
        <end position="428"/>
    </location>
</feature>
<gene>
    <name evidence="5" type="ORF">CLODIP_2_CD01402</name>
</gene>
<organism evidence="5 6">
    <name type="scientific">Cloeon dipterum</name>
    <dbReference type="NCBI Taxonomy" id="197152"/>
    <lineage>
        <taxon>Eukaryota</taxon>
        <taxon>Metazoa</taxon>
        <taxon>Ecdysozoa</taxon>
        <taxon>Arthropoda</taxon>
        <taxon>Hexapoda</taxon>
        <taxon>Insecta</taxon>
        <taxon>Pterygota</taxon>
        <taxon>Palaeoptera</taxon>
        <taxon>Ephemeroptera</taxon>
        <taxon>Pisciforma</taxon>
        <taxon>Baetidae</taxon>
        <taxon>Cloeon</taxon>
    </lineage>
</organism>
<dbReference type="SMART" id="SM00755">
    <property type="entry name" value="Grip"/>
    <property type="match status" value="1"/>
</dbReference>
<dbReference type="GO" id="GO:0005794">
    <property type="term" value="C:Golgi apparatus"/>
    <property type="evidence" value="ECO:0007669"/>
    <property type="project" value="TreeGrafter"/>
</dbReference>
<keyword evidence="1 2" id="KW-0175">Coiled coil</keyword>
<feature type="coiled-coil region" evidence="2">
    <location>
        <begin position="61"/>
        <end position="91"/>
    </location>
</feature>
<reference evidence="5 6" key="1">
    <citation type="submission" date="2020-04" db="EMBL/GenBank/DDBJ databases">
        <authorList>
            <person name="Alioto T."/>
            <person name="Alioto T."/>
            <person name="Gomez Garrido J."/>
        </authorList>
    </citation>
    <scope>NUCLEOTIDE SEQUENCE [LARGE SCALE GENOMIC DNA]</scope>
</reference>
<dbReference type="Gene3D" id="1.10.220.60">
    <property type="entry name" value="GRIP domain"/>
    <property type="match status" value="1"/>
</dbReference>
<dbReference type="OrthoDB" id="5848685at2759"/>
<dbReference type="PANTHER" id="PTHR23157:SF24">
    <property type="entry name" value="GOLGIN SUBFAMILY A MEMBER 1"/>
    <property type="match status" value="1"/>
</dbReference>
<feature type="domain" description="GRIP" evidence="4">
    <location>
        <begin position="429"/>
        <end position="479"/>
    </location>
</feature>
<dbReference type="Gene3D" id="6.10.140.920">
    <property type="match status" value="1"/>
</dbReference>
<feature type="coiled-coil region" evidence="2">
    <location>
        <begin position="141"/>
        <end position="399"/>
    </location>
</feature>
<keyword evidence="6" id="KW-1185">Reference proteome</keyword>
<evidence type="ECO:0000256" key="1">
    <source>
        <dbReference type="ARBA" id="ARBA00023054"/>
    </source>
</evidence>
<evidence type="ECO:0000313" key="5">
    <source>
        <dbReference type="EMBL" id="CAB3383379.1"/>
    </source>
</evidence>
<dbReference type="PROSITE" id="PS50913">
    <property type="entry name" value="GRIP"/>
    <property type="match status" value="1"/>
</dbReference>
<evidence type="ECO:0000256" key="3">
    <source>
        <dbReference type="SAM" id="MobiDB-lite"/>
    </source>
</evidence>
<dbReference type="PANTHER" id="PTHR23157">
    <property type="entry name" value="GRIP AND COILED-COIL DOMAIN-CONTAINING PROTEIN 1"/>
    <property type="match status" value="1"/>
</dbReference>
<feature type="compositionally biased region" description="Polar residues" evidence="3">
    <location>
        <begin position="37"/>
        <end position="47"/>
    </location>
</feature>
<name>A0A8S1DLI0_9INSE</name>
<comment type="caution">
    <text evidence="5">The sequence shown here is derived from an EMBL/GenBank/DDBJ whole genome shotgun (WGS) entry which is preliminary data.</text>
</comment>
<dbReference type="AlphaFoldDB" id="A0A8S1DLI0"/>
<protein>
    <recommendedName>
        <fullName evidence="4">GRIP domain-containing protein</fullName>
    </recommendedName>
</protein>
<feature type="compositionally biased region" description="Low complexity" evidence="3">
    <location>
        <begin position="412"/>
        <end position="423"/>
    </location>
</feature>
<dbReference type="Proteomes" id="UP000494165">
    <property type="component" value="Unassembled WGS sequence"/>
</dbReference>
<dbReference type="InterPro" id="IPR000237">
    <property type="entry name" value="GRIP_dom"/>
</dbReference>
<evidence type="ECO:0000256" key="2">
    <source>
        <dbReference type="SAM" id="Coils"/>
    </source>
</evidence>
<proteinExistence type="predicted"/>
<dbReference type="InterPro" id="IPR051952">
    <property type="entry name" value="Golgi-autophagy_related"/>
</dbReference>
<evidence type="ECO:0000259" key="4">
    <source>
        <dbReference type="PROSITE" id="PS50913"/>
    </source>
</evidence>
<dbReference type="EMBL" id="CADEPI010000306">
    <property type="protein sequence ID" value="CAB3383379.1"/>
    <property type="molecule type" value="Genomic_DNA"/>
</dbReference>
<accession>A0A8S1DLI0</accession>
<evidence type="ECO:0000313" key="6">
    <source>
        <dbReference type="Proteomes" id="UP000494165"/>
    </source>
</evidence>
<sequence length="505" mass="56818">MFANLKNKIREETGGDLPQLGPKHLGHGRLSRGSKGGSTSSMCSEQDNSMLKPKVDWQLQAETLLCEKAVLEEEKSDLVKKNLELAEQLKEASAFRQKAIQYQEDLDQLEGFQTQEIAKVKHLLLEREQQLSESQSSLGKAQTEISRLRSIQDQLAHLQEEKCSVSSLEAANARLEQLLAEAEAAAAELEQSRAAERRAAAALAEAHDAHQRLLGDKEDAGKRIEELEAEKKALDAGKKELEAERKALQAENVALKLCSQHVERVEADKKTLEAKCAQLEANQRNLQLEETLQSTISRLEGECSLLGERTREMEKQLAEANAEKDELQLRNASLSQQSELNCKELQEEISELKASLAKQAPKSQIDELNNKISDLEAQIAEKNKNNKVLTQRLADMKKTLQKEMKSTDAVVPPQQLQQQQQQPSADKMENNVDVNHEYLKHVVLKFFTSKEYEVAQHLIKAVATLLHFTPEEERLLRETLDWKMSWFGSKPKLAGNNSPRSFPPS</sequence>